<protein>
    <submittedName>
        <fullName evidence="1">Phage tail protein</fullName>
    </submittedName>
</protein>
<name>A0ABT3ZGK2_9BURK</name>
<sequence>MPDTFGWAPTVEGLSGTATLKVRKAQFGDGYRQTSADGINARSSIFNLQFKKDATTMAAILAFLDAHAGVSFYWSPLLRGPLLFTCETYGEPTKDGAVYTLTATFEQTFAP</sequence>
<proteinExistence type="predicted"/>
<dbReference type="Proteomes" id="UP001082899">
    <property type="component" value="Unassembled WGS sequence"/>
</dbReference>
<dbReference type="Pfam" id="PF05939">
    <property type="entry name" value="Phage_min_tail"/>
    <property type="match status" value="1"/>
</dbReference>
<organism evidence="1 2">
    <name type="scientific">Robbsia betulipollinis</name>
    <dbReference type="NCBI Taxonomy" id="2981849"/>
    <lineage>
        <taxon>Bacteria</taxon>
        <taxon>Pseudomonadati</taxon>
        <taxon>Pseudomonadota</taxon>
        <taxon>Betaproteobacteria</taxon>
        <taxon>Burkholderiales</taxon>
        <taxon>Burkholderiaceae</taxon>
        <taxon>Robbsia</taxon>
    </lineage>
</organism>
<gene>
    <name evidence="1" type="ORF">OVY01_00075</name>
</gene>
<dbReference type="RefSeq" id="WP_267844789.1">
    <property type="nucleotide sequence ID" value="NZ_JAPMXC010000001.1"/>
</dbReference>
<dbReference type="InterPro" id="IPR010265">
    <property type="entry name" value="Phage_lambda_TipM"/>
</dbReference>
<dbReference type="EMBL" id="JAPMXC010000001">
    <property type="protein sequence ID" value="MCY0385661.1"/>
    <property type="molecule type" value="Genomic_DNA"/>
</dbReference>
<evidence type="ECO:0000313" key="1">
    <source>
        <dbReference type="EMBL" id="MCY0385661.1"/>
    </source>
</evidence>
<evidence type="ECO:0000313" key="2">
    <source>
        <dbReference type="Proteomes" id="UP001082899"/>
    </source>
</evidence>
<reference evidence="1" key="1">
    <citation type="submission" date="2022-11" db="EMBL/GenBank/DDBJ databases">
        <title>Robbsia betulipollinis sp. nov., isolated from pollen of birch (Betula pendula).</title>
        <authorList>
            <person name="Shi H."/>
            <person name="Ambika Manirajan B."/>
            <person name="Ratering S."/>
            <person name="Geissler-Plaum R."/>
            <person name="Schnell S."/>
        </authorList>
    </citation>
    <scope>NUCLEOTIDE SEQUENCE</scope>
    <source>
        <strain evidence="1">Bb-Pol-6</strain>
    </source>
</reference>
<comment type="caution">
    <text evidence="1">The sequence shown here is derived from an EMBL/GenBank/DDBJ whole genome shotgun (WGS) entry which is preliminary data.</text>
</comment>
<keyword evidence="2" id="KW-1185">Reference proteome</keyword>
<accession>A0ABT3ZGK2</accession>